<dbReference type="EMBL" id="JBHTOP010000011">
    <property type="protein sequence ID" value="MFD1671539.1"/>
    <property type="molecule type" value="Genomic_DNA"/>
</dbReference>
<dbReference type="RefSeq" id="WP_125715765.1">
    <property type="nucleotide sequence ID" value="NZ_JBHTOP010000011.1"/>
</dbReference>
<dbReference type="InterPro" id="IPR045324">
    <property type="entry name" value="Small_multidrug_res"/>
</dbReference>
<feature type="transmembrane region" description="Helical" evidence="8">
    <location>
        <begin position="5"/>
        <end position="22"/>
    </location>
</feature>
<proteinExistence type="inferred from homology"/>
<feature type="transmembrane region" description="Helical" evidence="8">
    <location>
        <begin position="60"/>
        <end position="80"/>
    </location>
</feature>
<keyword evidence="5 8" id="KW-1133">Transmembrane helix</keyword>
<dbReference type="Proteomes" id="UP001597267">
    <property type="component" value="Unassembled WGS sequence"/>
</dbReference>
<keyword evidence="2" id="KW-0813">Transport</keyword>
<protein>
    <submittedName>
        <fullName evidence="9">DMT family transporter</fullName>
    </submittedName>
</protein>
<evidence type="ECO:0000313" key="10">
    <source>
        <dbReference type="Proteomes" id="UP001597267"/>
    </source>
</evidence>
<name>A0ABW4J6G6_9LACO</name>
<dbReference type="Gene3D" id="1.10.3730.20">
    <property type="match status" value="1"/>
</dbReference>
<keyword evidence="6 8" id="KW-0472">Membrane</keyword>
<keyword evidence="4 7" id="KW-0812">Transmembrane</keyword>
<organism evidence="9 10">
    <name type="scientific">Agrilactobacillus yilanensis</name>
    <dbReference type="NCBI Taxonomy" id="2485997"/>
    <lineage>
        <taxon>Bacteria</taxon>
        <taxon>Bacillati</taxon>
        <taxon>Bacillota</taxon>
        <taxon>Bacilli</taxon>
        <taxon>Lactobacillales</taxon>
        <taxon>Lactobacillaceae</taxon>
        <taxon>Agrilactobacillus</taxon>
    </lineage>
</organism>
<keyword evidence="10" id="KW-1185">Reference proteome</keyword>
<dbReference type="PANTHER" id="PTHR30561">
    <property type="entry name" value="SMR FAMILY PROTON-DEPENDENT DRUG EFFLUX TRANSPORTER SUGE"/>
    <property type="match status" value="1"/>
</dbReference>
<evidence type="ECO:0000256" key="8">
    <source>
        <dbReference type="SAM" id="Phobius"/>
    </source>
</evidence>
<comment type="similarity">
    <text evidence="7">Belongs to the drug/metabolite transporter (DMT) superfamily. Small multidrug resistance (SMR) (TC 2.A.7.1) family.</text>
</comment>
<comment type="caution">
    <text evidence="9">The sequence shown here is derived from an EMBL/GenBank/DDBJ whole genome shotgun (WGS) entry which is preliminary data.</text>
</comment>
<evidence type="ECO:0000256" key="5">
    <source>
        <dbReference type="ARBA" id="ARBA00022989"/>
    </source>
</evidence>
<evidence type="ECO:0000256" key="4">
    <source>
        <dbReference type="ARBA" id="ARBA00022692"/>
    </source>
</evidence>
<accession>A0ABW4J6G6</accession>
<dbReference type="Pfam" id="PF00893">
    <property type="entry name" value="Multi_Drug_Res"/>
    <property type="match status" value="1"/>
</dbReference>
<comment type="subcellular location">
    <subcellularLocation>
        <location evidence="1 7">Cell membrane</location>
        <topology evidence="1 7">Multi-pass membrane protein</topology>
    </subcellularLocation>
</comment>
<dbReference type="SUPFAM" id="SSF103481">
    <property type="entry name" value="Multidrug resistance efflux transporter EmrE"/>
    <property type="match status" value="1"/>
</dbReference>
<keyword evidence="3" id="KW-1003">Cell membrane</keyword>
<evidence type="ECO:0000256" key="2">
    <source>
        <dbReference type="ARBA" id="ARBA00022448"/>
    </source>
</evidence>
<dbReference type="PANTHER" id="PTHR30561:SF0">
    <property type="entry name" value="GUANIDINIUM EXPORTER"/>
    <property type="match status" value="1"/>
</dbReference>
<gene>
    <name evidence="9" type="ORF">ACFQ5M_05485</name>
</gene>
<sequence length="110" mass="11840">MNKAWFYVISGGFLEIFWVLSLKASQNFTVLPFALLTIVLVSLSFYLFAKGMTSLPSGVAYTVFTGIGAIGTILLGILLLHESVSPAKFIFATTLLVGIIGLKFSSEVAE</sequence>
<dbReference type="InterPro" id="IPR000390">
    <property type="entry name" value="Small_drug/metabolite_transptr"/>
</dbReference>
<evidence type="ECO:0000313" key="9">
    <source>
        <dbReference type="EMBL" id="MFD1671539.1"/>
    </source>
</evidence>
<dbReference type="InterPro" id="IPR037185">
    <property type="entry name" value="EmrE-like"/>
</dbReference>
<reference evidence="10" key="1">
    <citation type="journal article" date="2019" name="Int. J. Syst. Evol. Microbiol.">
        <title>The Global Catalogue of Microorganisms (GCM) 10K type strain sequencing project: providing services to taxonomists for standard genome sequencing and annotation.</title>
        <authorList>
            <consortium name="The Broad Institute Genomics Platform"/>
            <consortium name="The Broad Institute Genome Sequencing Center for Infectious Disease"/>
            <person name="Wu L."/>
            <person name="Ma J."/>
        </authorList>
    </citation>
    <scope>NUCLEOTIDE SEQUENCE [LARGE SCALE GENOMIC DNA]</scope>
    <source>
        <strain evidence="10">CCM 8896</strain>
    </source>
</reference>
<evidence type="ECO:0000256" key="7">
    <source>
        <dbReference type="RuleBase" id="RU003942"/>
    </source>
</evidence>
<evidence type="ECO:0000256" key="3">
    <source>
        <dbReference type="ARBA" id="ARBA00022475"/>
    </source>
</evidence>
<evidence type="ECO:0000256" key="1">
    <source>
        <dbReference type="ARBA" id="ARBA00004651"/>
    </source>
</evidence>
<evidence type="ECO:0000256" key="6">
    <source>
        <dbReference type="ARBA" id="ARBA00023136"/>
    </source>
</evidence>
<feature type="transmembrane region" description="Helical" evidence="8">
    <location>
        <begin position="28"/>
        <end position="48"/>
    </location>
</feature>